<keyword evidence="2" id="KW-1185">Reference proteome</keyword>
<dbReference type="EMBL" id="JAWDIP010000004">
    <property type="protein sequence ID" value="MDY0396761.1"/>
    <property type="molecule type" value="Genomic_DNA"/>
</dbReference>
<evidence type="ECO:0000313" key="2">
    <source>
        <dbReference type="Proteomes" id="UP001281447"/>
    </source>
</evidence>
<comment type="caution">
    <text evidence="1">The sequence shown here is derived from an EMBL/GenBank/DDBJ whole genome shotgun (WGS) entry which is preliminary data.</text>
</comment>
<protein>
    <recommendedName>
        <fullName evidence="3">Fur-regulated basic protein B</fullName>
    </recommendedName>
</protein>
<evidence type="ECO:0008006" key="3">
    <source>
        <dbReference type="Google" id="ProtNLM"/>
    </source>
</evidence>
<evidence type="ECO:0000313" key="1">
    <source>
        <dbReference type="EMBL" id="MDY0396761.1"/>
    </source>
</evidence>
<proteinExistence type="predicted"/>
<sequence length="52" mass="6217">MDPIYEDINKLRNELKAKEGEMLDSAVKVRRLESETKTIMKELEEKMKEFND</sequence>
<reference evidence="1 2" key="1">
    <citation type="submission" date="2023-10" db="EMBL/GenBank/DDBJ databases">
        <title>Virgibacillus halophilus 5B73C genome.</title>
        <authorList>
            <person name="Miliotis G."/>
            <person name="Sengupta P."/>
            <person name="Hameed A."/>
            <person name="Chuvochina M."/>
            <person name="Mcdonagh F."/>
            <person name="Simpson A.C."/>
            <person name="Singh N.K."/>
            <person name="Rekha P.D."/>
            <person name="Raman K."/>
            <person name="Hugenholtz P."/>
            <person name="Venkateswaran K."/>
        </authorList>
    </citation>
    <scope>NUCLEOTIDE SEQUENCE [LARGE SCALE GENOMIC DNA]</scope>
    <source>
        <strain evidence="1 2">5B73C</strain>
    </source>
</reference>
<dbReference type="Proteomes" id="UP001281447">
    <property type="component" value="Unassembled WGS sequence"/>
</dbReference>
<organism evidence="1 2">
    <name type="scientific">Tigheibacillus halophilus</name>
    <dbReference type="NCBI Taxonomy" id="361280"/>
    <lineage>
        <taxon>Bacteria</taxon>
        <taxon>Bacillati</taxon>
        <taxon>Bacillota</taxon>
        <taxon>Bacilli</taxon>
        <taxon>Bacillales</taxon>
        <taxon>Bacillaceae</taxon>
        <taxon>Tigheibacillus</taxon>
    </lineage>
</organism>
<dbReference type="RefSeq" id="WP_390353854.1">
    <property type="nucleotide sequence ID" value="NZ_JBHUIZ010000003.1"/>
</dbReference>
<gene>
    <name evidence="1" type="ORF">RWE15_23795</name>
</gene>
<accession>A0ABU5CD43</accession>
<name>A0ABU5CD43_9BACI</name>